<evidence type="ECO:0000313" key="2">
    <source>
        <dbReference type="EMBL" id="VDK17518.1"/>
    </source>
</evidence>
<name>A0A0M3IYL6_ANISI</name>
<proteinExistence type="predicted"/>
<reference evidence="4" key="1">
    <citation type="submission" date="2017-02" db="UniProtKB">
        <authorList>
            <consortium name="WormBaseParasite"/>
        </authorList>
    </citation>
    <scope>IDENTIFICATION</scope>
</reference>
<evidence type="ECO:0000313" key="4">
    <source>
        <dbReference type="WBParaSite" id="ASIM_0000033901-mRNA-1"/>
    </source>
</evidence>
<accession>A0A0M3IYL6</accession>
<organism evidence="4">
    <name type="scientific">Anisakis simplex</name>
    <name type="common">Herring worm</name>
    <dbReference type="NCBI Taxonomy" id="6269"/>
    <lineage>
        <taxon>Eukaryota</taxon>
        <taxon>Metazoa</taxon>
        <taxon>Ecdysozoa</taxon>
        <taxon>Nematoda</taxon>
        <taxon>Chromadorea</taxon>
        <taxon>Rhabditida</taxon>
        <taxon>Spirurina</taxon>
        <taxon>Ascaridomorpha</taxon>
        <taxon>Ascaridoidea</taxon>
        <taxon>Anisakidae</taxon>
        <taxon>Anisakis</taxon>
        <taxon>Anisakis simplex complex</taxon>
    </lineage>
</organism>
<feature type="compositionally biased region" description="Polar residues" evidence="1">
    <location>
        <begin position="1"/>
        <end position="13"/>
    </location>
</feature>
<evidence type="ECO:0000256" key="1">
    <source>
        <dbReference type="SAM" id="MobiDB-lite"/>
    </source>
</evidence>
<sequence length="103" mass="10578">MSTLQDFVNQQKAKGTLGTPSSFSASFSSFGDLKSKLSSSISESLSGIPLISRSSTVDVDSESLTSPDDASTSGQLPSSRNRKFMNGWFGGLSGNGADDGACG</sequence>
<feature type="compositionally biased region" description="Polar residues" evidence="1">
    <location>
        <begin position="53"/>
        <end position="79"/>
    </location>
</feature>
<dbReference type="WBParaSite" id="ASIM_0000033901-mRNA-1">
    <property type="protein sequence ID" value="ASIM_0000033901-mRNA-1"/>
    <property type="gene ID" value="ASIM_0000033901"/>
</dbReference>
<keyword evidence="3" id="KW-1185">Reference proteome</keyword>
<feature type="region of interest" description="Disordered" evidence="1">
    <location>
        <begin position="1"/>
        <end position="23"/>
    </location>
</feature>
<evidence type="ECO:0000313" key="3">
    <source>
        <dbReference type="Proteomes" id="UP000267096"/>
    </source>
</evidence>
<gene>
    <name evidence="2" type="ORF">ASIM_LOCUS249</name>
</gene>
<feature type="region of interest" description="Disordered" evidence="1">
    <location>
        <begin position="53"/>
        <end position="82"/>
    </location>
</feature>
<dbReference type="EMBL" id="UYRR01000115">
    <property type="protein sequence ID" value="VDK17518.1"/>
    <property type="molecule type" value="Genomic_DNA"/>
</dbReference>
<reference evidence="2 3" key="2">
    <citation type="submission" date="2018-11" db="EMBL/GenBank/DDBJ databases">
        <authorList>
            <consortium name="Pathogen Informatics"/>
        </authorList>
    </citation>
    <scope>NUCLEOTIDE SEQUENCE [LARGE SCALE GENOMIC DNA]</scope>
</reference>
<protein>
    <submittedName>
        <fullName evidence="2 4">Uncharacterized protein</fullName>
    </submittedName>
</protein>
<dbReference type="AlphaFoldDB" id="A0A0M3IYL6"/>
<dbReference type="OrthoDB" id="660759at2759"/>
<dbReference type="Proteomes" id="UP000267096">
    <property type="component" value="Unassembled WGS sequence"/>
</dbReference>